<dbReference type="CDD" id="cd03257">
    <property type="entry name" value="ABC_NikE_OppD_transporters"/>
    <property type="match status" value="1"/>
</dbReference>
<evidence type="ECO:0000256" key="2">
    <source>
        <dbReference type="ARBA" id="ARBA00022448"/>
    </source>
</evidence>
<evidence type="ECO:0000256" key="4">
    <source>
        <dbReference type="ARBA" id="ARBA00022840"/>
    </source>
</evidence>
<name>A0ABW1ID94_9PSEU</name>
<dbReference type="NCBIfam" id="TIGR01727">
    <property type="entry name" value="oligo_HPY"/>
    <property type="match status" value="1"/>
</dbReference>
<dbReference type="SMART" id="SM00382">
    <property type="entry name" value="AAA"/>
    <property type="match status" value="1"/>
</dbReference>
<dbReference type="GO" id="GO:0005524">
    <property type="term" value="F:ATP binding"/>
    <property type="evidence" value="ECO:0007669"/>
    <property type="project" value="UniProtKB-KW"/>
</dbReference>
<dbReference type="SUPFAM" id="SSF52540">
    <property type="entry name" value="P-loop containing nucleoside triphosphate hydrolases"/>
    <property type="match status" value="1"/>
</dbReference>
<organism evidence="6 7">
    <name type="scientific">Pseudonocardia lutea</name>
    <dbReference type="NCBI Taxonomy" id="2172015"/>
    <lineage>
        <taxon>Bacteria</taxon>
        <taxon>Bacillati</taxon>
        <taxon>Actinomycetota</taxon>
        <taxon>Actinomycetes</taxon>
        <taxon>Pseudonocardiales</taxon>
        <taxon>Pseudonocardiaceae</taxon>
        <taxon>Pseudonocardia</taxon>
    </lineage>
</organism>
<evidence type="ECO:0000259" key="5">
    <source>
        <dbReference type="PROSITE" id="PS50893"/>
    </source>
</evidence>
<comment type="caution">
    <text evidence="6">The sequence shown here is derived from an EMBL/GenBank/DDBJ whole genome shotgun (WGS) entry which is preliminary data.</text>
</comment>
<dbReference type="InterPro" id="IPR013563">
    <property type="entry name" value="Oligopep_ABC_C"/>
</dbReference>
<dbReference type="InterPro" id="IPR050319">
    <property type="entry name" value="ABC_transp_ATP-bind"/>
</dbReference>
<dbReference type="PANTHER" id="PTHR43776">
    <property type="entry name" value="TRANSPORT ATP-BINDING PROTEIN"/>
    <property type="match status" value="1"/>
</dbReference>
<feature type="domain" description="ABC transporter" evidence="5">
    <location>
        <begin position="9"/>
        <end position="259"/>
    </location>
</feature>
<sequence>MTVTAPPLLTATDLTKRFPIRRGLLRRTVGEVRAVDGVDLALAPGTTLGLVGESGSGKSTVGRLVLRLVEPTSGRIAFDGHDLVGLPEADLRTLRRRMQMVFQDPYSSFDPTSPLADSVAEPMRTHEGTTTAAARFRLEELFARVGLAAEHLDRYPSQLSGGQLQRAAIARALAVGADLLVLDEPVSALDVSTQAQVVNLLQDLQRDLGVTYLFIAHDLSVVRHVSDRIAVMYLGTIVEEGPAESVYTAPRHPYTEALLAAVPDPNPLRQRARERVVLRGDLPSPTAPPAGCRFRTRCRYAMDVCATEPPVAFVTDDGVTTYCHLHTTGPVLQGAPVGRQREP</sequence>
<comment type="similarity">
    <text evidence="1">Belongs to the ABC transporter superfamily.</text>
</comment>
<dbReference type="InterPro" id="IPR017871">
    <property type="entry name" value="ABC_transporter-like_CS"/>
</dbReference>
<dbReference type="Proteomes" id="UP001596119">
    <property type="component" value="Unassembled WGS sequence"/>
</dbReference>
<dbReference type="InterPro" id="IPR003593">
    <property type="entry name" value="AAA+_ATPase"/>
</dbReference>
<dbReference type="PROSITE" id="PS00211">
    <property type="entry name" value="ABC_TRANSPORTER_1"/>
    <property type="match status" value="1"/>
</dbReference>
<dbReference type="Pfam" id="PF00005">
    <property type="entry name" value="ABC_tran"/>
    <property type="match status" value="1"/>
</dbReference>
<proteinExistence type="inferred from homology"/>
<dbReference type="InterPro" id="IPR003439">
    <property type="entry name" value="ABC_transporter-like_ATP-bd"/>
</dbReference>
<dbReference type="Pfam" id="PF08352">
    <property type="entry name" value="oligo_HPY"/>
    <property type="match status" value="1"/>
</dbReference>
<gene>
    <name evidence="6" type="ORF">ACFQH9_24330</name>
</gene>
<evidence type="ECO:0000256" key="1">
    <source>
        <dbReference type="ARBA" id="ARBA00005417"/>
    </source>
</evidence>
<keyword evidence="7" id="KW-1185">Reference proteome</keyword>
<dbReference type="PROSITE" id="PS50893">
    <property type="entry name" value="ABC_TRANSPORTER_2"/>
    <property type="match status" value="1"/>
</dbReference>
<evidence type="ECO:0000313" key="6">
    <source>
        <dbReference type="EMBL" id="MFC5951400.1"/>
    </source>
</evidence>
<dbReference type="InterPro" id="IPR027417">
    <property type="entry name" value="P-loop_NTPase"/>
</dbReference>
<keyword evidence="3" id="KW-0547">Nucleotide-binding</keyword>
<keyword evidence="4 6" id="KW-0067">ATP-binding</keyword>
<evidence type="ECO:0000256" key="3">
    <source>
        <dbReference type="ARBA" id="ARBA00022741"/>
    </source>
</evidence>
<protein>
    <submittedName>
        <fullName evidence="6">ABC transporter ATP-binding protein</fullName>
    </submittedName>
</protein>
<reference evidence="7" key="1">
    <citation type="journal article" date="2019" name="Int. J. Syst. Evol. Microbiol.">
        <title>The Global Catalogue of Microorganisms (GCM) 10K type strain sequencing project: providing services to taxonomists for standard genome sequencing and annotation.</title>
        <authorList>
            <consortium name="The Broad Institute Genomics Platform"/>
            <consortium name="The Broad Institute Genome Sequencing Center for Infectious Disease"/>
            <person name="Wu L."/>
            <person name="Ma J."/>
        </authorList>
    </citation>
    <scope>NUCLEOTIDE SEQUENCE [LARGE SCALE GENOMIC DNA]</scope>
    <source>
        <strain evidence="7">CGMCC 4.7397</strain>
    </source>
</reference>
<keyword evidence="2" id="KW-0813">Transport</keyword>
<dbReference type="PANTHER" id="PTHR43776:SF7">
    <property type="entry name" value="D,D-DIPEPTIDE TRANSPORT ATP-BINDING PROTEIN DDPF-RELATED"/>
    <property type="match status" value="1"/>
</dbReference>
<dbReference type="Gene3D" id="3.40.50.300">
    <property type="entry name" value="P-loop containing nucleotide triphosphate hydrolases"/>
    <property type="match status" value="1"/>
</dbReference>
<dbReference type="EMBL" id="JBHSQK010000070">
    <property type="protein sequence ID" value="MFC5951400.1"/>
    <property type="molecule type" value="Genomic_DNA"/>
</dbReference>
<dbReference type="RefSeq" id="WP_379569317.1">
    <property type="nucleotide sequence ID" value="NZ_JBHSQK010000070.1"/>
</dbReference>
<accession>A0ABW1ID94</accession>
<evidence type="ECO:0000313" key="7">
    <source>
        <dbReference type="Proteomes" id="UP001596119"/>
    </source>
</evidence>